<accession>A0A183GBG6</accession>
<dbReference type="PANTHER" id="PTHR47331:SF1">
    <property type="entry name" value="GAG-LIKE PROTEIN"/>
    <property type="match status" value="1"/>
</dbReference>
<dbReference type="InterPro" id="IPR043502">
    <property type="entry name" value="DNA/RNA_pol_sf"/>
</dbReference>
<dbReference type="SUPFAM" id="SSF56672">
    <property type="entry name" value="DNA/RNA polymerases"/>
    <property type="match status" value="1"/>
</dbReference>
<protein>
    <submittedName>
        <fullName evidence="2">DUF1758 domain-containing protein</fullName>
    </submittedName>
</protein>
<dbReference type="InterPro" id="IPR008042">
    <property type="entry name" value="Retrotrans_Pao"/>
</dbReference>
<proteinExistence type="predicted"/>
<dbReference type="AlphaFoldDB" id="A0A183GBG6"/>
<reference evidence="2" key="1">
    <citation type="submission" date="2019-09" db="UniProtKB">
        <authorList>
            <consortium name="WormBaseParasite"/>
        </authorList>
    </citation>
    <scope>IDENTIFICATION</scope>
</reference>
<evidence type="ECO:0000313" key="1">
    <source>
        <dbReference type="Proteomes" id="UP000050761"/>
    </source>
</evidence>
<name>A0A183GBG6_HELPZ</name>
<dbReference type="Pfam" id="PF05380">
    <property type="entry name" value="Peptidase_A17"/>
    <property type="match status" value="1"/>
</dbReference>
<dbReference type="Proteomes" id="UP000050761">
    <property type="component" value="Unassembled WGS sequence"/>
</dbReference>
<sequence length="352" mass="39509">LRNLHGDKEKYSMYNQTFHSYLREGIIQEAKDNSNRVAIFYLPHRHVWTPPKSTLLVFDASSHAKDELSHNDVIYEGCSLMPLIHDVLLQFRTHVYTMVADTQKAFLQIRLPDSHRDAKVSMEISNSLYVDNVFLKGKSPGDVLHKYTESKRLFSSIGMNLRDYLSNSTLVNIEIPKPDRASSTEIKVIGILWNSMKGTISLKCGEKPANKISKRTILSQISGCCLDPLGLLTPLMTPAKILVHVALPSNVVENNSSRSHTLPLFVDSSKQAYACSIYVTTTSCHGIAPINKEQTILRLELLSLFIGSCLDESTVQKINVKFEEISIFSDSTIAVLDIRKQVSTTHCFYACT</sequence>
<dbReference type="PANTHER" id="PTHR47331">
    <property type="entry name" value="PHD-TYPE DOMAIN-CONTAINING PROTEIN"/>
    <property type="match status" value="1"/>
</dbReference>
<evidence type="ECO:0000313" key="2">
    <source>
        <dbReference type="WBParaSite" id="HPBE_0001944101-mRNA-1"/>
    </source>
</evidence>
<keyword evidence="1" id="KW-1185">Reference proteome</keyword>
<dbReference type="WBParaSite" id="HPBE_0001944101-mRNA-1">
    <property type="protein sequence ID" value="HPBE_0001944101-mRNA-1"/>
    <property type="gene ID" value="HPBE_0001944101"/>
</dbReference>
<organism evidence="1 2">
    <name type="scientific">Heligmosomoides polygyrus</name>
    <name type="common">Parasitic roundworm</name>
    <dbReference type="NCBI Taxonomy" id="6339"/>
    <lineage>
        <taxon>Eukaryota</taxon>
        <taxon>Metazoa</taxon>
        <taxon>Ecdysozoa</taxon>
        <taxon>Nematoda</taxon>
        <taxon>Chromadorea</taxon>
        <taxon>Rhabditida</taxon>
        <taxon>Rhabditina</taxon>
        <taxon>Rhabditomorpha</taxon>
        <taxon>Strongyloidea</taxon>
        <taxon>Heligmosomidae</taxon>
        <taxon>Heligmosomoides</taxon>
    </lineage>
</organism>